<dbReference type="OrthoDB" id="9801223at2"/>
<dbReference type="EC" id="1.14.12.17" evidence="11"/>
<organism evidence="11 12">
    <name type="scientific">Botrimarina hoheduenensis</name>
    <dbReference type="NCBI Taxonomy" id="2528000"/>
    <lineage>
        <taxon>Bacteria</taxon>
        <taxon>Pseudomonadati</taxon>
        <taxon>Planctomycetota</taxon>
        <taxon>Planctomycetia</taxon>
        <taxon>Pirellulales</taxon>
        <taxon>Lacipirellulaceae</taxon>
        <taxon>Botrimarina</taxon>
    </lineage>
</organism>
<dbReference type="PROSITE" id="PS51085">
    <property type="entry name" value="2FE2S_FER_2"/>
    <property type="match status" value="1"/>
</dbReference>
<dbReference type="Gene3D" id="2.40.30.10">
    <property type="entry name" value="Translation factors"/>
    <property type="match status" value="1"/>
</dbReference>
<dbReference type="InterPro" id="IPR036010">
    <property type="entry name" value="2Fe-2S_ferredoxin-like_sf"/>
</dbReference>
<accession>A0A5C5VZS8</accession>
<dbReference type="PROSITE" id="PS00197">
    <property type="entry name" value="2FE2S_FER_1"/>
    <property type="match status" value="1"/>
</dbReference>
<dbReference type="EMBL" id="SJPH01000004">
    <property type="protein sequence ID" value="TWT43425.1"/>
    <property type="molecule type" value="Genomic_DNA"/>
</dbReference>
<dbReference type="RefSeq" id="WP_146574517.1">
    <property type="nucleotide sequence ID" value="NZ_SJPH01000004.1"/>
</dbReference>
<comment type="caution">
    <text evidence="11">The sequence shown here is derived from an EMBL/GenBank/DDBJ whole genome shotgun (WGS) entry which is preliminary data.</text>
</comment>
<dbReference type="Proteomes" id="UP000318995">
    <property type="component" value="Unassembled WGS sequence"/>
</dbReference>
<dbReference type="InterPro" id="IPR039261">
    <property type="entry name" value="FNR_nucleotide-bd"/>
</dbReference>
<dbReference type="GO" id="GO:0046872">
    <property type="term" value="F:metal ion binding"/>
    <property type="evidence" value="ECO:0007669"/>
    <property type="project" value="UniProtKB-KW"/>
</dbReference>
<dbReference type="Gene3D" id="3.40.50.80">
    <property type="entry name" value="Nucleotide-binding domain of ferredoxin-NADP reductase (FNR) module"/>
    <property type="match status" value="1"/>
</dbReference>
<evidence type="ECO:0000256" key="5">
    <source>
        <dbReference type="ARBA" id="ARBA00022827"/>
    </source>
</evidence>
<evidence type="ECO:0000256" key="2">
    <source>
        <dbReference type="ARBA" id="ARBA00022630"/>
    </source>
</evidence>
<dbReference type="GO" id="GO:0050660">
    <property type="term" value="F:flavin adenine dinucleotide binding"/>
    <property type="evidence" value="ECO:0007669"/>
    <property type="project" value="TreeGrafter"/>
</dbReference>
<keyword evidence="6 11" id="KW-0560">Oxidoreductase</keyword>
<dbReference type="InterPro" id="IPR001709">
    <property type="entry name" value="Flavoprot_Pyr_Nucl_cyt_Rdtase"/>
</dbReference>
<evidence type="ECO:0000256" key="1">
    <source>
        <dbReference type="ARBA" id="ARBA00001974"/>
    </source>
</evidence>
<name>A0A5C5VZS8_9BACT</name>
<dbReference type="InterPro" id="IPR017927">
    <property type="entry name" value="FAD-bd_FR_type"/>
</dbReference>
<dbReference type="Gene3D" id="3.10.20.30">
    <property type="match status" value="1"/>
</dbReference>
<reference evidence="11 12" key="1">
    <citation type="submission" date="2019-02" db="EMBL/GenBank/DDBJ databases">
        <title>Deep-cultivation of Planctomycetes and their phenomic and genomic characterization uncovers novel biology.</title>
        <authorList>
            <person name="Wiegand S."/>
            <person name="Jogler M."/>
            <person name="Boedeker C."/>
            <person name="Pinto D."/>
            <person name="Vollmers J."/>
            <person name="Rivas-Marin E."/>
            <person name="Kohn T."/>
            <person name="Peeters S.H."/>
            <person name="Heuer A."/>
            <person name="Rast P."/>
            <person name="Oberbeckmann S."/>
            <person name="Bunk B."/>
            <person name="Jeske O."/>
            <person name="Meyerdierks A."/>
            <person name="Storesund J.E."/>
            <person name="Kallscheuer N."/>
            <person name="Luecker S."/>
            <person name="Lage O.M."/>
            <person name="Pohl T."/>
            <person name="Merkel B.J."/>
            <person name="Hornburger P."/>
            <person name="Mueller R.-W."/>
            <person name="Bruemmer F."/>
            <person name="Labrenz M."/>
            <person name="Spormann A.M."/>
            <person name="Op Den Camp H."/>
            <person name="Overmann J."/>
            <person name="Amann R."/>
            <person name="Jetten M.S.M."/>
            <person name="Mascher T."/>
            <person name="Medema M.H."/>
            <person name="Devos D.P."/>
            <person name="Kaster A.-K."/>
            <person name="Ovreas L."/>
            <person name="Rohde M."/>
            <person name="Galperin M.Y."/>
            <person name="Jogler C."/>
        </authorList>
    </citation>
    <scope>NUCLEOTIDE SEQUENCE [LARGE SCALE GENOMIC DNA]</scope>
    <source>
        <strain evidence="11 12">Pla111</strain>
    </source>
</reference>
<keyword evidence="5" id="KW-0274">FAD</keyword>
<dbReference type="PANTHER" id="PTHR47354">
    <property type="entry name" value="NADH OXIDOREDUCTASE HCR"/>
    <property type="match status" value="1"/>
</dbReference>
<dbReference type="InterPro" id="IPR008333">
    <property type="entry name" value="Cbr1-like_FAD-bd_dom"/>
</dbReference>
<evidence type="ECO:0000259" key="9">
    <source>
        <dbReference type="PROSITE" id="PS51085"/>
    </source>
</evidence>
<keyword evidence="4" id="KW-0479">Metal-binding</keyword>
<keyword evidence="2" id="KW-0285">Flavoprotein</keyword>
<keyword evidence="3" id="KW-0001">2Fe-2S</keyword>
<evidence type="ECO:0000256" key="3">
    <source>
        <dbReference type="ARBA" id="ARBA00022714"/>
    </source>
</evidence>
<protein>
    <submittedName>
        <fullName evidence="11">Flavohemoprotein</fullName>
        <ecNumber evidence="11">1.14.12.17</ecNumber>
    </submittedName>
</protein>
<feature type="domain" description="2Fe-2S ferredoxin-type" evidence="9">
    <location>
        <begin position="339"/>
        <end position="420"/>
    </location>
</feature>
<dbReference type="SUPFAM" id="SSF52343">
    <property type="entry name" value="Ferredoxin reductase-like, C-terminal NADP-linked domain"/>
    <property type="match status" value="1"/>
</dbReference>
<dbReference type="AlphaFoldDB" id="A0A5C5VZS8"/>
<dbReference type="PRINTS" id="PR00371">
    <property type="entry name" value="FPNCR"/>
</dbReference>
<feature type="domain" description="FAD-binding FR-type" evidence="10">
    <location>
        <begin position="71"/>
        <end position="185"/>
    </location>
</feature>
<dbReference type="Pfam" id="PF00175">
    <property type="entry name" value="NAD_binding_1"/>
    <property type="match status" value="1"/>
</dbReference>
<evidence type="ECO:0000313" key="11">
    <source>
        <dbReference type="EMBL" id="TWT43425.1"/>
    </source>
</evidence>
<keyword evidence="12" id="KW-1185">Reference proteome</keyword>
<dbReference type="InterPro" id="IPR006058">
    <property type="entry name" value="2Fe2S_fd_BS"/>
</dbReference>
<dbReference type="GO" id="GO:0008941">
    <property type="term" value="F:nitric oxide dioxygenase NAD(P)H activity"/>
    <property type="evidence" value="ECO:0007669"/>
    <property type="project" value="UniProtKB-EC"/>
</dbReference>
<dbReference type="InterPro" id="IPR012675">
    <property type="entry name" value="Beta-grasp_dom_sf"/>
</dbReference>
<dbReference type="CDD" id="cd06184">
    <property type="entry name" value="flavohem_like_fad_nad_binding"/>
    <property type="match status" value="1"/>
</dbReference>
<proteinExistence type="predicted"/>
<dbReference type="PROSITE" id="PS51384">
    <property type="entry name" value="FAD_FR"/>
    <property type="match status" value="1"/>
</dbReference>
<dbReference type="InterPro" id="IPR050415">
    <property type="entry name" value="MRET"/>
</dbReference>
<dbReference type="PANTHER" id="PTHR47354:SF8">
    <property type="entry name" value="1,2-PHENYLACETYL-COA EPOXIDASE, SUBUNIT E"/>
    <property type="match status" value="1"/>
</dbReference>
<dbReference type="InterPro" id="IPR001433">
    <property type="entry name" value="OxRdtase_FAD/NAD-bd"/>
</dbReference>
<evidence type="ECO:0000256" key="8">
    <source>
        <dbReference type="ARBA" id="ARBA00023014"/>
    </source>
</evidence>
<keyword evidence="7" id="KW-0408">Iron</keyword>
<keyword evidence="8" id="KW-0411">Iron-sulfur</keyword>
<evidence type="ECO:0000256" key="6">
    <source>
        <dbReference type="ARBA" id="ARBA00023002"/>
    </source>
</evidence>
<dbReference type="GO" id="GO:0051537">
    <property type="term" value="F:2 iron, 2 sulfur cluster binding"/>
    <property type="evidence" value="ECO:0007669"/>
    <property type="project" value="UniProtKB-KW"/>
</dbReference>
<dbReference type="Pfam" id="PF00970">
    <property type="entry name" value="FAD_binding_6"/>
    <property type="match status" value="1"/>
</dbReference>
<dbReference type="CDD" id="cd00207">
    <property type="entry name" value="fer2"/>
    <property type="match status" value="1"/>
</dbReference>
<evidence type="ECO:0000256" key="7">
    <source>
        <dbReference type="ARBA" id="ARBA00023004"/>
    </source>
</evidence>
<evidence type="ECO:0000259" key="10">
    <source>
        <dbReference type="PROSITE" id="PS51384"/>
    </source>
</evidence>
<evidence type="ECO:0000256" key="4">
    <source>
        <dbReference type="ARBA" id="ARBA00022723"/>
    </source>
</evidence>
<sequence length="420" mass="45410">MLSPSEPLLFYLGAALCLVVTAQAVLGTVGWFRARSDQRKRCDASGAEFRQLVANEAAVAVAKLSKRVAWEGWRTLKVSAVVDEAKNVKSFYLTDPEGMPLPRFLPGQYLTIEAPVGAGGVSVRRCYSLSDRPRSEYYRLTVKQQLPDANDRQATPGLVSTWLHEKVRQGDTLRCQAPRGVFFLDPTSPRPVVLIGAGVGATPLVSMLAAIQHAGTVKPTCVILSFRDSESHLLREAIEAARGLTHIRVRVVYSQPLAEDRLGIDYDLTGHVTMELLRKELPSNNFDFYVCGPAEMMQSLVPELLEGGIPDDAIHFEAFGPASVRTEANPTALERAVGSQVRFTSAGPFRWEGDYPSLLELAEARGIPVASGCRAGNCGACRVRVLKGSVTALRSTSVAIGEGECLACISLPDGEVTLDA</sequence>
<dbReference type="InterPro" id="IPR017938">
    <property type="entry name" value="Riboflavin_synthase-like_b-brl"/>
</dbReference>
<gene>
    <name evidence="11" type="primary">hmp_2</name>
    <name evidence="11" type="ORF">Pla111_23760</name>
</gene>
<dbReference type="Pfam" id="PF00111">
    <property type="entry name" value="Fer2"/>
    <property type="match status" value="1"/>
</dbReference>
<dbReference type="SUPFAM" id="SSF63380">
    <property type="entry name" value="Riboflavin synthase domain-like"/>
    <property type="match status" value="1"/>
</dbReference>
<comment type="cofactor">
    <cofactor evidence="1">
        <name>FAD</name>
        <dbReference type="ChEBI" id="CHEBI:57692"/>
    </cofactor>
</comment>
<dbReference type="SUPFAM" id="SSF54292">
    <property type="entry name" value="2Fe-2S ferredoxin-like"/>
    <property type="match status" value="1"/>
</dbReference>
<evidence type="ECO:0000313" key="12">
    <source>
        <dbReference type="Proteomes" id="UP000318995"/>
    </source>
</evidence>
<dbReference type="InterPro" id="IPR001041">
    <property type="entry name" value="2Fe-2S_ferredoxin-type"/>
</dbReference>